<dbReference type="CDD" id="cd02222">
    <property type="entry name" value="cupin_TM1459-like"/>
    <property type="match status" value="1"/>
</dbReference>
<dbReference type="Gene3D" id="2.60.120.10">
    <property type="entry name" value="Jelly Rolls"/>
    <property type="match status" value="1"/>
</dbReference>
<dbReference type="InterPro" id="IPR013096">
    <property type="entry name" value="Cupin_2"/>
</dbReference>
<protein>
    <recommendedName>
        <fullName evidence="1">Cupin type-2 domain-containing protein</fullName>
    </recommendedName>
</protein>
<dbReference type="EMBL" id="LJVE01000030">
    <property type="protein sequence ID" value="KPL14916.1"/>
    <property type="molecule type" value="Genomic_DNA"/>
</dbReference>
<organism evidence="2 3">
    <name type="scientific">candidate division WOR_3 bacterium SM1_77</name>
    <dbReference type="NCBI Taxonomy" id="1703778"/>
    <lineage>
        <taxon>Bacteria</taxon>
        <taxon>Bacteria division WOR-3</taxon>
    </lineage>
</organism>
<dbReference type="Proteomes" id="UP000050975">
    <property type="component" value="Unassembled WGS sequence"/>
</dbReference>
<comment type="caution">
    <text evidence="2">The sequence shown here is derived from an EMBL/GenBank/DDBJ whole genome shotgun (WGS) entry which is preliminary data.</text>
</comment>
<dbReference type="SUPFAM" id="SSF51182">
    <property type="entry name" value="RmlC-like cupins"/>
    <property type="match status" value="1"/>
</dbReference>
<proteinExistence type="predicted"/>
<dbReference type="PANTHER" id="PTHR37694">
    <property type="entry name" value="SLR8022 PROTEIN"/>
    <property type="match status" value="1"/>
</dbReference>
<dbReference type="InterPro" id="IPR014710">
    <property type="entry name" value="RmlC-like_jellyroll"/>
</dbReference>
<evidence type="ECO:0000313" key="2">
    <source>
        <dbReference type="EMBL" id="KPL14916.1"/>
    </source>
</evidence>
<evidence type="ECO:0000313" key="3">
    <source>
        <dbReference type="Proteomes" id="UP000050975"/>
    </source>
</evidence>
<dbReference type="Pfam" id="PF07883">
    <property type="entry name" value="Cupin_2"/>
    <property type="match status" value="1"/>
</dbReference>
<evidence type="ECO:0000259" key="1">
    <source>
        <dbReference type="Pfam" id="PF07883"/>
    </source>
</evidence>
<dbReference type="InterPro" id="IPR011051">
    <property type="entry name" value="RmlC_Cupin_sf"/>
</dbReference>
<reference evidence="2 3" key="1">
    <citation type="journal article" date="2015" name="Microbiome">
        <title>Genomic resolution of linkages in carbon, nitrogen, and sulfur cycling among widespread estuary sediment bacteria.</title>
        <authorList>
            <person name="Baker B.J."/>
            <person name="Lazar C.S."/>
            <person name="Teske A.P."/>
            <person name="Dick G.J."/>
        </authorList>
    </citation>
    <scope>NUCLEOTIDE SEQUENCE [LARGE SCALE GENOMIC DNA]</scope>
    <source>
        <strain evidence="2">SM1_77</strain>
    </source>
</reference>
<name>A0A0S8JYL4_UNCW3</name>
<dbReference type="AlphaFoldDB" id="A0A0S8JYL4"/>
<gene>
    <name evidence="2" type="ORF">AMJ74_02515</name>
</gene>
<sequence length="112" mass="12501">MLKRHFTEVKEAVPSLAGTKGCTVRWLINQEQGAPRFAMRLFTLQPNGIIPLHEHGSTEHEIFVVEGQGIIDDGNTKTPVKQGDAIFVQAGERHSFINNTDQILHFICVIPI</sequence>
<feature type="domain" description="Cupin type-2" evidence="1">
    <location>
        <begin position="41"/>
        <end position="109"/>
    </location>
</feature>
<accession>A0A0S8JYL4</accession>
<dbReference type="PANTHER" id="PTHR37694:SF1">
    <property type="entry name" value="SLR8022 PROTEIN"/>
    <property type="match status" value="1"/>
</dbReference>